<reference evidence="9" key="1">
    <citation type="submission" date="2020-02" db="EMBL/GenBank/DDBJ databases">
        <title>Bird 10,000 Genomes (B10K) Project - Family phase.</title>
        <authorList>
            <person name="Zhang G."/>
        </authorList>
    </citation>
    <scope>NUCLEOTIDE SEQUENCE</scope>
    <source>
        <strain evidence="9">B10K-DU-002-37</strain>
        <tissue evidence="9">Muscle</tissue>
    </source>
</reference>
<dbReference type="PANTHER" id="PTHR11334:SF68">
    <property type="entry name" value="G-PROTEIN COUPLED RECEPTORS FAMILY 1 PROFILE DOMAIN-CONTAINING PROTEIN-RELATED"/>
    <property type="match status" value="1"/>
</dbReference>
<dbReference type="Proteomes" id="UP000627253">
    <property type="component" value="Unassembled WGS sequence"/>
</dbReference>
<keyword evidence="2 8" id="KW-0812">Transmembrane</keyword>
<dbReference type="EMBL" id="WAAF01002400">
    <property type="protein sequence ID" value="NXX39366.1"/>
    <property type="molecule type" value="Genomic_DNA"/>
</dbReference>
<dbReference type="SUPFAM" id="SSF81321">
    <property type="entry name" value="Family A G protein-coupled receptor-like"/>
    <property type="match status" value="1"/>
</dbReference>
<keyword evidence="3 8" id="KW-1133">Transmembrane helix</keyword>
<protein>
    <submittedName>
        <fullName evidence="9">MRGRH protein</fullName>
    </submittedName>
</protein>
<evidence type="ECO:0000256" key="2">
    <source>
        <dbReference type="ARBA" id="ARBA00022692"/>
    </source>
</evidence>
<evidence type="ECO:0000256" key="4">
    <source>
        <dbReference type="ARBA" id="ARBA00023040"/>
    </source>
</evidence>
<evidence type="ECO:0000256" key="3">
    <source>
        <dbReference type="ARBA" id="ARBA00022989"/>
    </source>
</evidence>
<feature type="transmembrane region" description="Helical" evidence="8">
    <location>
        <begin position="50"/>
        <end position="71"/>
    </location>
</feature>
<keyword evidence="7" id="KW-0807">Transducer</keyword>
<feature type="transmembrane region" description="Helical" evidence="8">
    <location>
        <begin position="190"/>
        <end position="213"/>
    </location>
</feature>
<dbReference type="OrthoDB" id="9631784at2759"/>
<accession>A0A852I7B5</accession>
<evidence type="ECO:0000313" key="10">
    <source>
        <dbReference type="Proteomes" id="UP000627253"/>
    </source>
</evidence>
<evidence type="ECO:0000256" key="8">
    <source>
        <dbReference type="SAM" id="Phobius"/>
    </source>
</evidence>
<evidence type="ECO:0000256" key="1">
    <source>
        <dbReference type="ARBA" id="ARBA00004141"/>
    </source>
</evidence>
<organism evidence="9 10">
    <name type="scientific">Tricholaema leucomelas</name>
    <name type="common">pied barbet</name>
    <dbReference type="NCBI Taxonomy" id="240729"/>
    <lineage>
        <taxon>Eukaryota</taxon>
        <taxon>Metazoa</taxon>
        <taxon>Chordata</taxon>
        <taxon>Craniata</taxon>
        <taxon>Vertebrata</taxon>
        <taxon>Euteleostomi</taxon>
        <taxon>Archelosauria</taxon>
        <taxon>Archosauria</taxon>
        <taxon>Dinosauria</taxon>
        <taxon>Saurischia</taxon>
        <taxon>Theropoda</taxon>
        <taxon>Coelurosauria</taxon>
        <taxon>Aves</taxon>
        <taxon>Neognathae</taxon>
        <taxon>Neoaves</taxon>
        <taxon>Telluraves</taxon>
        <taxon>Coraciimorphae</taxon>
        <taxon>Piciformes</taxon>
        <taxon>Lybiidae</taxon>
        <taxon>Tricholaema lacrymosa</taxon>
    </lineage>
</organism>
<evidence type="ECO:0000256" key="6">
    <source>
        <dbReference type="ARBA" id="ARBA00023170"/>
    </source>
</evidence>
<evidence type="ECO:0000256" key="5">
    <source>
        <dbReference type="ARBA" id="ARBA00023136"/>
    </source>
</evidence>
<sequence>VSTLFSAMEGASSACQDQPNGTACNRSWHHSLGDDDHTWSDCGAGHFSRVAVTLLACSCGLAGNGAVLWFLCRRACRSPSTIYVLNLATANFTFLLSITTALLMFYTPECLCCRLGSQDLTTLLNITILFTFTASIYLLVPFSAMVTLSTLPSSCCPWRWHLPVIVCALLWTLSFILIMIIYFYPAAVTVLMLSYFFSVLILTVSGLILLARVLCCSQQHLPRKLCVVLIAVIFFPFLTADFWYWLLLRLFDFSVFAFDTSLLLACVNSTITPVFFFLGSWANSFMFSGKVSFQEAFEDITEPPKGGKAPTDNPME</sequence>
<comment type="caution">
    <text evidence="9">The sequence shown here is derived from an EMBL/GenBank/DDBJ whole genome shotgun (WGS) entry which is preliminary data.</text>
</comment>
<keyword evidence="4" id="KW-0297">G-protein coupled receptor</keyword>
<keyword evidence="6" id="KW-0675">Receptor</keyword>
<gene>
    <name evidence="9" type="primary">Mrgprh_0</name>
    <name evidence="9" type="ORF">TRILEU_R07752</name>
</gene>
<comment type="subcellular location">
    <subcellularLocation>
        <location evidence="1">Membrane</location>
        <topology evidence="1">Multi-pass membrane protein</topology>
    </subcellularLocation>
</comment>
<dbReference type="Gene3D" id="1.20.1070.10">
    <property type="entry name" value="Rhodopsin 7-helix transmembrane proteins"/>
    <property type="match status" value="1"/>
</dbReference>
<dbReference type="InterPro" id="IPR026234">
    <property type="entry name" value="MRGPCRFAMILY"/>
</dbReference>
<evidence type="ECO:0000256" key="7">
    <source>
        <dbReference type="ARBA" id="ARBA00023224"/>
    </source>
</evidence>
<feature type="transmembrane region" description="Helical" evidence="8">
    <location>
        <begin position="126"/>
        <end position="148"/>
    </location>
</feature>
<proteinExistence type="predicted"/>
<name>A0A852I7B5_9PICI</name>
<feature type="transmembrane region" description="Helical" evidence="8">
    <location>
        <begin position="225"/>
        <end position="247"/>
    </location>
</feature>
<feature type="non-terminal residue" evidence="9">
    <location>
        <position position="316"/>
    </location>
</feature>
<keyword evidence="10" id="KW-1185">Reference proteome</keyword>
<dbReference type="PANTHER" id="PTHR11334">
    <property type="entry name" value="MAS-RELATED G-PROTEIN COUPLED RECEPTOR"/>
    <property type="match status" value="1"/>
</dbReference>
<dbReference type="GO" id="GO:0004930">
    <property type="term" value="F:G protein-coupled receptor activity"/>
    <property type="evidence" value="ECO:0007669"/>
    <property type="project" value="UniProtKB-KW"/>
</dbReference>
<keyword evidence="5 8" id="KW-0472">Membrane</keyword>
<feature type="transmembrane region" description="Helical" evidence="8">
    <location>
        <begin position="160"/>
        <end position="184"/>
    </location>
</feature>
<dbReference type="AlphaFoldDB" id="A0A852I7B5"/>
<dbReference type="GO" id="GO:0005886">
    <property type="term" value="C:plasma membrane"/>
    <property type="evidence" value="ECO:0007669"/>
    <property type="project" value="TreeGrafter"/>
</dbReference>
<evidence type="ECO:0000313" key="9">
    <source>
        <dbReference type="EMBL" id="NXX39366.1"/>
    </source>
</evidence>
<feature type="transmembrane region" description="Helical" evidence="8">
    <location>
        <begin position="253"/>
        <end position="278"/>
    </location>
</feature>
<feature type="transmembrane region" description="Helical" evidence="8">
    <location>
        <begin position="83"/>
        <end position="106"/>
    </location>
</feature>
<feature type="non-terminal residue" evidence="9">
    <location>
        <position position="1"/>
    </location>
</feature>